<proteinExistence type="predicted"/>
<evidence type="ECO:0000313" key="3">
    <source>
        <dbReference type="Proteomes" id="UP001054945"/>
    </source>
</evidence>
<keyword evidence="3" id="KW-1185">Reference proteome</keyword>
<feature type="compositionally biased region" description="Basic and acidic residues" evidence="1">
    <location>
        <begin position="10"/>
        <end position="21"/>
    </location>
</feature>
<comment type="caution">
    <text evidence="2">The sequence shown here is derived from an EMBL/GenBank/DDBJ whole genome shotgun (WGS) entry which is preliminary data.</text>
</comment>
<dbReference type="Proteomes" id="UP001054945">
    <property type="component" value="Unassembled WGS sequence"/>
</dbReference>
<sequence length="88" mass="10288">MYCPHFPSQNDRHPIRARNPKDEEAQLNCTNHSFPSKQQHKENIQQERMRGMDIGISHSSILSLLDTAARELVRDIPKGWDLEICSRY</sequence>
<evidence type="ECO:0000313" key="2">
    <source>
        <dbReference type="EMBL" id="GIY43845.1"/>
    </source>
</evidence>
<accession>A0AAV4TC34</accession>
<dbReference type="EMBL" id="BPLR01011043">
    <property type="protein sequence ID" value="GIY43845.1"/>
    <property type="molecule type" value="Genomic_DNA"/>
</dbReference>
<protein>
    <submittedName>
        <fullName evidence="2">Uncharacterized protein</fullName>
    </submittedName>
</protein>
<gene>
    <name evidence="2" type="ORF">CEXT_69621</name>
</gene>
<reference evidence="2 3" key="1">
    <citation type="submission" date="2021-06" db="EMBL/GenBank/DDBJ databases">
        <title>Caerostris extrusa draft genome.</title>
        <authorList>
            <person name="Kono N."/>
            <person name="Arakawa K."/>
        </authorList>
    </citation>
    <scope>NUCLEOTIDE SEQUENCE [LARGE SCALE GENOMIC DNA]</scope>
</reference>
<name>A0AAV4TC34_CAEEX</name>
<organism evidence="2 3">
    <name type="scientific">Caerostris extrusa</name>
    <name type="common">Bark spider</name>
    <name type="synonym">Caerostris bankana</name>
    <dbReference type="NCBI Taxonomy" id="172846"/>
    <lineage>
        <taxon>Eukaryota</taxon>
        <taxon>Metazoa</taxon>
        <taxon>Ecdysozoa</taxon>
        <taxon>Arthropoda</taxon>
        <taxon>Chelicerata</taxon>
        <taxon>Arachnida</taxon>
        <taxon>Araneae</taxon>
        <taxon>Araneomorphae</taxon>
        <taxon>Entelegynae</taxon>
        <taxon>Araneoidea</taxon>
        <taxon>Araneidae</taxon>
        <taxon>Caerostris</taxon>
    </lineage>
</organism>
<evidence type="ECO:0000256" key="1">
    <source>
        <dbReference type="SAM" id="MobiDB-lite"/>
    </source>
</evidence>
<feature type="region of interest" description="Disordered" evidence="1">
    <location>
        <begin position="1"/>
        <end position="21"/>
    </location>
</feature>
<dbReference type="AlphaFoldDB" id="A0AAV4TC34"/>